<keyword evidence="6" id="KW-0539">Nucleus</keyword>
<gene>
    <name evidence="9" type="ORF">AGERDE_LOCUS10539</name>
</gene>
<feature type="compositionally biased region" description="Polar residues" evidence="7">
    <location>
        <begin position="388"/>
        <end position="399"/>
    </location>
</feature>
<dbReference type="InterPro" id="IPR039900">
    <property type="entry name" value="Pat1-like"/>
</dbReference>
<sequence length="805" mass="90813">MSDSYFGFDTTMPPLNSDQLTAGTAEITEDELSKNFEAFALESGQDFGVYGYDPLADQLVETGDDYNEETFGNDITNIGDDFDFTQSNAKIADTIQKEEKIYVDRRENVPSDNNELIRQRPLFSNLWDDQAGIAVNGNGSYPNDPTTSPLMPESPISPSIWGSYHPPSTRKGLASNNRQEFIQFSAMNLTNLHHPSYENPPNYPPSQISPLPPGFGPPPVARVPTLEEIEKQLQRQAGQSSTIENHQLQRQAGPPPQSQLPPPMHNSPLPEKRMLSLAEVEAALLGMNSRPPPLPIYGQTEGVYREQETAFLEQEAAIREQETLYYERERKLREKQRKLTDMAKYNGLMTQNDKDYINRIQISQLVTDDPYSDDFYYQVYTAIRNRQTQSQMGPFSPNASGGGAGQERRHRNRGSESGMLKMQQQVLRIVNDARRKPKSTQLSLEGALGKIALNSVRNPRQLLQVSAKHTDTLQTHASPSGGTHHKVPSITLHGIVDHRKVLRSIENIYSAVLGLEELRRNQHPQSRQYSDQEREDKWLQEKYTELARKMWEELHVTDPIGISFQHPFISILSVSKGKKVIPRVLRHCNQDQIGAMIRILVANFETLDVCKAAIGGSNGNIKQSILDEVELFMNTVVPPLLQFVAEAPLKIVIGLLTLFIERNNIIWVAKSKVGLAFLTMFLSRAEILKQGGGAMQGLPPPEDREIMQWQESYNRLFSQLQNYFLSSFPPFTSNIDDMYVWQFLAAMAVGASMEQQHVLVTEIRERVLETVVQASRMPHDKAAHKITNVNLFLHALGLDASQLKI</sequence>
<feature type="compositionally biased region" description="Polar residues" evidence="7">
    <location>
        <begin position="234"/>
        <end position="250"/>
    </location>
</feature>
<dbReference type="GO" id="GO:0003723">
    <property type="term" value="F:RNA binding"/>
    <property type="evidence" value="ECO:0007669"/>
    <property type="project" value="UniProtKB-KW"/>
</dbReference>
<dbReference type="GO" id="GO:0000290">
    <property type="term" value="P:deadenylation-dependent decapping of nuclear-transcribed mRNA"/>
    <property type="evidence" value="ECO:0007669"/>
    <property type="project" value="InterPro"/>
</dbReference>
<feature type="compositionally biased region" description="Pro residues" evidence="7">
    <location>
        <begin position="253"/>
        <end position="265"/>
    </location>
</feature>
<dbReference type="InterPro" id="IPR019167">
    <property type="entry name" value="PAT1_dom"/>
</dbReference>
<dbReference type="GO" id="GO:0000932">
    <property type="term" value="C:P-body"/>
    <property type="evidence" value="ECO:0007669"/>
    <property type="project" value="UniProtKB-SubCell"/>
</dbReference>
<evidence type="ECO:0000256" key="6">
    <source>
        <dbReference type="ARBA" id="ARBA00023242"/>
    </source>
</evidence>
<feature type="domain" description="mRNA decay factor PAT1" evidence="8">
    <location>
        <begin position="319"/>
        <end position="800"/>
    </location>
</feature>
<evidence type="ECO:0000256" key="1">
    <source>
        <dbReference type="ARBA" id="ARBA00004123"/>
    </source>
</evidence>
<comment type="subcellular location">
    <subcellularLocation>
        <location evidence="2">Cytoplasm</location>
        <location evidence="2">P-body</location>
    </subcellularLocation>
    <subcellularLocation>
        <location evidence="1">Nucleus</location>
    </subcellularLocation>
</comment>
<feature type="region of interest" description="Disordered" evidence="7">
    <location>
        <begin position="388"/>
        <end position="418"/>
    </location>
</feature>
<dbReference type="EMBL" id="CAJVPL010003373">
    <property type="protein sequence ID" value="CAG8631299.1"/>
    <property type="molecule type" value="Genomic_DNA"/>
</dbReference>
<evidence type="ECO:0000256" key="2">
    <source>
        <dbReference type="ARBA" id="ARBA00004201"/>
    </source>
</evidence>
<comment type="caution">
    <text evidence="9">The sequence shown here is derived from an EMBL/GenBank/DDBJ whole genome shotgun (WGS) entry which is preliminary data.</text>
</comment>
<dbReference type="OrthoDB" id="74835at2759"/>
<evidence type="ECO:0000313" key="10">
    <source>
        <dbReference type="Proteomes" id="UP000789831"/>
    </source>
</evidence>
<dbReference type="GO" id="GO:0033962">
    <property type="term" value="P:P-body assembly"/>
    <property type="evidence" value="ECO:0007669"/>
    <property type="project" value="TreeGrafter"/>
</dbReference>
<keyword evidence="4" id="KW-0963">Cytoplasm</keyword>
<evidence type="ECO:0000256" key="4">
    <source>
        <dbReference type="ARBA" id="ARBA00022490"/>
    </source>
</evidence>
<keyword evidence="5" id="KW-0694">RNA-binding</keyword>
<dbReference type="PANTHER" id="PTHR21551">
    <property type="entry name" value="TOPOISOMERASE II-ASSOCIATED PROTEIN PAT1"/>
    <property type="match status" value="1"/>
</dbReference>
<reference evidence="9" key="1">
    <citation type="submission" date="2021-06" db="EMBL/GenBank/DDBJ databases">
        <authorList>
            <person name="Kallberg Y."/>
            <person name="Tangrot J."/>
            <person name="Rosling A."/>
        </authorList>
    </citation>
    <scope>NUCLEOTIDE SEQUENCE</scope>
    <source>
        <strain evidence="9">MT106</strain>
    </source>
</reference>
<dbReference type="GO" id="GO:0005634">
    <property type="term" value="C:nucleus"/>
    <property type="evidence" value="ECO:0007669"/>
    <property type="project" value="UniProtKB-SubCell"/>
</dbReference>
<comment type="similarity">
    <text evidence="3">Belongs to the PAT1 family.</text>
</comment>
<feature type="region of interest" description="Disordered" evidence="7">
    <location>
        <begin position="232"/>
        <end position="270"/>
    </location>
</feature>
<feature type="region of interest" description="Disordered" evidence="7">
    <location>
        <begin position="192"/>
        <end position="211"/>
    </location>
</feature>
<dbReference type="AlphaFoldDB" id="A0A9N9DD72"/>
<evidence type="ECO:0000313" key="9">
    <source>
        <dbReference type="EMBL" id="CAG8631299.1"/>
    </source>
</evidence>
<dbReference type="PANTHER" id="PTHR21551:SF0">
    <property type="entry name" value="PROTEIN ASSOCIATED WITH TOPO II RELATED-1, ISOFORM A"/>
    <property type="match status" value="1"/>
</dbReference>
<evidence type="ECO:0000256" key="7">
    <source>
        <dbReference type="SAM" id="MobiDB-lite"/>
    </source>
</evidence>
<dbReference type="Proteomes" id="UP000789831">
    <property type="component" value="Unassembled WGS sequence"/>
</dbReference>
<dbReference type="Pfam" id="PF09770">
    <property type="entry name" value="PAT1"/>
    <property type="match status" value="2"/>
</dbReference>
<evidence type="ECO:0000256" key="3">
    <source>
        <dbReference type="ARBA" id="ARBA00009138"/>
    </source>
</evidence>
<name>A0A9N9DD72_9GLOM</name>
<accession>A0A9N9DD72</accession>
<organism evidence="9 10">
    <name type="scientific">Ambispora gerdemannii</name>
    <dbReference type="NCBI Taxonomy" id="144530"/>
    <lineage>
        <taxon>Eukaryota</taxon>
        <taxon>Fungi</taxon>
        <taxon>Fungi incertae sedis</taxon>
        <taxon>Mucoromycota</taxon>
        <taxon>Glomeromycotina</taxon>
        <taxon>Glomeromycetes</taxon>
        <taxon>Archaeosporales</taxon>
        <taxon>Ambisporaceae</taxon>
        <taxon>Ambispora</taxon>
    </lineage>
</organism>
<evidence type="ECO:0000256" key="5">
    <source>
        <dbReference type="ARBA" id="ARBA00022884"/>
    </source>
</evidence>
<keyword evidence="10" id="KW-1185">Reference proteome</keyword>
<evidence type="ECO:0000259" key="8">
    <source>
        <dbReference type="Pfam" id="PF09770"/>
    </source>
</evidence>
<proteinExistence type="inferred from homology"/>
<feature type="domain" description="mRNA decay factor PAT1" evidence="8">
    <location>
        <begin position="4"/>
        <end position="260"/>
    </location>
</feature>
<protein>
    <submittedName>
        <fullName evidence="9">2559_t:CDS:1</fullName>
    </submittedName>
</protein>